<keyword evidence="5" id="KW-1185">Reference proteome</keyword>
<protein>
    <submittedName>
        <fullName evidence="4">Acetoin catabolism regulatory protein</fullName>
    </submittedName>
</protein>
<feature type="domain" description="DNA binding HTH" evidence="3">
    <location>
        <begin position="340"/>
        <end position="376"/>
    </location>
</feature>
<organism evidence="4 5">
    <name type="scientific">Paraburkholderia metrosideri</name>
    <dbReference type="NCBI Taxonomy" id="580937"/>
    <lineage>
        <taxon>Bacteria</taxon>
        <taxon>Pseudomonadati</taxon>
        <taxon>Pseudomonadota</taxon>
        <taxon>Betaproteobacteria</taxon>
        <taxon>Burkholderiales</taxon>
        <taxon>Burkholderiaceae</taxon>
        <taxon>Paraburkholderia</taxon>
    </lineage>
</organism>
<feature type="region of interest" description="Disordered" evidence="1">
    <location>
        <begin position="310"/>
        <end position="335"/>
    </location>
</feature>
<proteinExistence type="predicted"/>
<evidence type="ECO:0000259" key="3">
    <source>
        <dbReference type="Pfam" id="PF02954"/>
    </source>
</evidence>
<evidence type="ECO:0000259" key="2">
    <source>
        <dbReference type="Pfam" id="PF01590"/>
    </source>
</evidence>
<evidence type="ECO:0000256" key="1">
    <source>
        <dbReference type="SAM" id="MobiDB-lite"/>
    </source>
</evidence>
<dbReference type="Gene3D" id="1.10.10.60">
    <property type="entry name" value="Homeodomain-like"/>
    <property type="match status" value="1"/>
</dbReference>
<dbReference type="InterPro" id="IPR029016">
    <property type="entry name" value="GAF-like_dom_sf"/>
</dbReference>
<accession>A0ABN7HLP7</accession>
<feature type="domain" description="GAF" evidence="2">
    <location>
        <begin position="87"/>
        <end position="204"/>
    </location>
</feature>
<dbReference type="InterPro" id="IPR009057">
    <property type="entry name" value="Homeodomain-like_sf"/>
</dbReference>
<dbReference type="Pfam" id="PF01590">
    <property type="entry name" value="GAF"/>
    <property type="match status" value="1"/>
</dbReference>
<dbReference type="PRINTS" id="PR01590">
    <property type="entry name" value="HTHFIS"/>
</dbReference>
<dbReference type="Pfam" id="PF02954">
    <property type="entry name" value="HTH_8"/>
    <property type="match status" value="1"/>
</dbReference>
<dbReference type="SUPFAM" id="SSF55781">
    <property type="entry name" value="GAF domain-like"/>
    <property type="match status" value="1"/>
</dbReference>
<dbReference type="EMBL" id="CAJHCP010000004">
    <property type="protein sequence ID" value="CAD6526258.1"/>
    <property type="molecule type" value="Genomic_DNA"/>
</dbReference>
<dbReference type="InterPro" id="IPR003018">
    <property type="entry name" value="GAF"/>
</dbReference>
<dbReference type="InterPro" id="IPR002197">
    <property type="entry name" value="HTH_Fis"/>
</dbReference>
<name>A0ABN7HLP7_9BURK</name>
<evidence type="ECO:0000313" key="5">
    <source>
        <dbReference type="Proteomes" id="UP000598032"/>
    </source>
</evidence>
<sequence length="385" mass="42590">MPYVPSTRHIDRVCNVIEGRTVRPGADGKRLASSYRRSLEQYHLDPGATVGPRILTVPELRDVQHREETFLRASGQCLSRLHEMVREADYCVMLTDAQGVTIDYRVDRERRHEFKRAGLYLGSCWSESEEGTCGVATVLLDAEPITVHRTDHFRAAFTTLTCSASPIFGLHGELLGVLDASAVRSPDERESQRLVNHIVRQSALLIEDAFFLSAATDCWVLLAHRNRHYVEAQPEILIAVDACGNAVAANRRARECVPALNQLPCHMAALFDLPAERLFDCKASRGIVSLRLNDSGSPLYARIRPPVSRMPARSAKPASTPRETVTAPPAAPAMSDGDVLERNRIVAALGDAKWRTDMAAKALGMSRATLYRRIGRLGILPPHKC</sequence>
<dbReference type="Proteomes" id="UP000598032">
    <property type="component" value="Unassembled WGS sequence"/>
</dbReference>
<gene>
    <name evidence="4" type="primary">acoR_2</name>
    <name evidence="4" type="ORF">LMG28140_01815</name>
</gene>
<dbReference type="Gene3D" id="3.30.450.40">
    <property type="match status" value="1"/>
</dbReference>
<dbReference type="SUPFAM" id="SSF46689">
    <property type="entry name" value="Homeodomain-like"/>
    <property type="match status" value="1"/>
</dbReference>
<dbReference type="RefSeq" id="WP_201641938.1">
    <property type="nucleotide sequence ID" value="NZ_CAJHCP010000004.1"/>
</dbReference>
<reference evidence="4 5" key="1">
    <citation type="submission" date="2020-10" db="EMBL/GenBank/DDBJ databases">
        <authorList>
            <person name="Peeters C."/>
        </authorList>
    </citation>
    <scope>NUCLEOTIDE SEQUENCE [LARGE SCALE GENOMIC DNA]</scope>
    <source>
        <strain evidence="4 5">LMG 28140</strain>
    </source>
</reference>
<evidence type="ECO:0000313" key="4">
    <source>
        <dbReference type="EMBL" id="CAD6526258.1"/>
    </source>
</evidence>
<comment type="caution">
    <text evidence="4">The sequence shown here is derived from an EMBL/GenBank/DDBJ whole genome shotgun (WGS) entry which is preliminary data.</text>
</comment>